<dbReference type="SUPFAM" id="SSF46785">
    <property type="entry name" value="Winged helix' DNA-binding domain"/>
    <property type="match status" value="1"/>
</dbReference>
<dbReference type="InterPro" id="IPR039422">
    <property type="entry name" value="MarR/SlyA-like"/>
</dbReference>
<reference evidence="5 6" key="1">
    <citation type="submission" date="2020-07" db="EMBL/GenBank/DDBJ databases">
        <authorList>
            <person name="Sun Q."/>
        </authorList>
    </citation>
    <scope>NUCLEOTIDE SEQUENCE [LARGE SCALE GENOMIC DNA]</scope>
    <source>
        <strain evidence="5 6">MAH-1</strain>
    </source>
</reference>
<dbReference type="InterPro" id="IPR023187">
    <property type="entry name" value="Tscrpt_reg_MarR-type_CS"/>
</dbReference>
<keyword evidence="6" id="KW-1185">Reference proteome</keyword>
<evidence type="ECO:0000313" key="5">
    <source>
        <dbReference type="EMBL" id="NYA69858.1"/>
    </source>
</evidence>
<dbReference type="GO" id="GO:0003677">
    <property type="term" value="F:DNA binding"/>
    <property type="evidence" value="ECO:0007669"/>
    <property type="project" value="UniProtKB-KW"/>
</dbReference>
<dbReference type="AlphaFoldDB" id="A0A7Y9C5Y8"/>
<dbReference type="PANTHER" id="PTHR33164:SF43">
    <property type="entry name" value="HTH-TYPE TRANSCRIPTIONAL REPRESSOR YETL"/>
    <property type="match status" value="1"/>
</dbReference>
<evidence type="ECO:0000313" key="6">
    <source>
        <dbReference type="Proteomes" id="UP000535020"/>
    </source>
</evidence>
<dbReference type="PANTHER" id="PTHR33164">
    <property type="entry name" value="TRANSCRIPTIONAL REGULATOR, MARR FAMILY"/>
    <property type="match status" value="1"/>
</dbReference>
<proteinExistence type="predicted"/>
<evidence type="ECO:0000256" key="2">
    <source>
        <dbReference type="ARBA" id="ARBA00023125"/>
    </source>
</evidence>
<protein>
    <submittedName>
        <fullName evidence="5">Winged helix-turn-helix transcriptional regulator</fullName>
    </submittedName>
</protein>
<dbReference type="InterPro" id="IPR036388">
    <property type="entry name" value="WH-like_DNA-bd_sf"/>
</dbReference>
<comment type="caution">
    <text evidence="5">The sequence shown here is derived from an EMBL/GenBank/DDBJ whole genome shotgun (WGS) entry which is preliminary data.</text>
</comment>
<organism evidence="5 6">
    <name type="scientific">Flavobacterium agri</name>
    <dbReference type="NCBI Taxonomy" id="2743471"/>
    <lineage>
        <taxon>Bacteria</taxon>
        <taxon>Pseudomonadati</taxon>
        <taxon>Bacteroidota</taxon>
        <taxon>Flavobacteriia</taxon>
        <taxon>Flavobacteriales</taxon>
        <taxon>Flavobacteriaceae</taxon>
        <taxon>Flavobacterium</taxon>
    </lineage>
</organism>
<dbReference type="Pfam" id="PF12802">
    <property type="entry name" value="MarR_2"/>
    <property type="match status" value="1"/>
</dbReference>
<dbReference type="InterPro" id="IPR036390">
    <property type="entry name" value="WH_DNA-bd_sf"/>
</dbReference>
<dbReference type="PROSITE" id="PS01117">
    <property type="entry name" value="HTH_MARR_1"/>
    <property type="match status" value="1"/>
</dbReference>
<dbReference type="InterPro" id="IPR000835">
    <property type="entry name" value="HTH_MarR-typ"/>
</dbReference>
<accession>A0A7Y9C5Y8</accession>
<sequence length="142" mass="16305">MERPAQTIFYSLEKAIKSYRQFAQRNLADNGFSVTIDQGLILSLIQDNPGITQQQIAVRAFKDHASVTRIIENLVSRDFLKRDFHRDDRRRFELSVTASGTETLLQMEKTVVGNRTKALEGISAYEIETLKNLLERITQNCK</sequence>
<keyword evidence="1" id="KW-0805">Transcription regulation</keyword>
<name>A0A7Y9C5Y8_9FLAO</name>
<keyword evidence="2" id="KW-0238">DNA-binding</keyword>
<dbReference type="SMART" id="SM00347">
    <property type="entry name" value="HTH_MARR"/>
    <property type="match status" value="1"/>
</dbReference>
<feature type="domain" description="HTH marR-type" evidence="4">
    <location>
        <begin position="5"/>
        <end position="139"/>
    </location>
</feature>
<dbReference type="EMBL" id="JACBJI010000001">
    <property type="protein sequence ID" value="NYA69858.1"/>
    <property type="molecule type" value="Genomic_DNA"/>
</dbReference>
<dbReference type="Gene3D" id="1.10.10.10">
    <property type="entry name" value="Winged helix-like DNA-binding domain superfamily/Winged helix DNA-binding domain"/>
    <property type="match status" value="1"/>
</dbReference>
<dbReference type="PROSITE" id="PS50995">
    <property type="entry name" value="HTH_MARR_2"/>
    <property type="match status" value="1"/>
</dbReference>
<evidence type="ECO:0000256" key="3">
    <source>
        <dbReference type="ARBA" id="ARBA00023163"/>
    </source>
</evidence>
<dbReference type="Proteomes" id="UP000535020">
    <property type="component" value="Unassembled WGS sequence"/>
</dbReference>
<dbReference type="GO" id="GO:0006950">
    <property type="term" value="P:response to stress"/>
    <property type="evidence" value="ECO:0007669"/>
    <property type="project" value="TreeGrafter"/>
</dbReference>
<evidence type="ECO:0000256" key="1">
    <source>
        <dbReference type="ARBA" id="ARBA00023015"/>
    </source>
</evidence>
<keyword evidence="3" id="KW-0804">Transcription</keyword>
<evidence type="ECO:0000259" key="4">
    <source>
        <dbReference type="PROSITE" id="PS50995"/>
    </source>
</evidence>
<dbReference type="RefSeq" id="WP_176004679.1">
    <property type="nucleotide sequence ID" value="NZ_JABWMI010000005.1"/>
</dbReference>
<gene>
    <name evidence="5" type="ORF">HZF10_02920</name>
</gene>
<dbReference type="PRINTS" id="PR00598">
    <property type="entry name" value="HTHMARR"/>
</dbReference>
<dbReference type="GO" id="GO:0003700">
    <property type="term" value="F:DNA-binding transcription factor activity"/>
    <property type="evidence" value="ECO:0007669"/>
    <property type="project" value="InterPro"/>
</dbReference>